<feature type="region of interest" description="Disordered" evidence="2">
    <location>
        <begin position="1"/>
        <end position="27"/>
    </location>
</feature>
<name>A0ABQ7H0J4_DUNSA</name>
<protein>
    <submittedName>
        <fullName evidence="3">Uncharacterized protein</fullName>
    </submittedName>
</protein>
<feature type="compositionally biased region" description="Acidic residues" evidence="2">
    <location>
        <begin position="1"/>
        <end position="10"/>
    </location>
</feature>
<feature type="compositionally biased region" description="Low complexity" evidence="2">
    <location>
        <begin position="12"/>
        <end position="25"/>
    </location>
</feature>
<feature type="region of interest" description="Disordered" evidence="2">
    <location>
        <begin position="60"/>
        <end position="91"/>
    </location>
</feature>
<feature type="coiled-coil region" evidence="1">
    <location>
        <begin position="115"/>
        <end position="228"/>
    </location>
</feature>
<evidence type="ECO:0000256" key="2">
    <source>
        <dbReference type="SAM" id="MobiDB-lite"/>
    </source>
</evidence>
<comment type="caution">
    <text evidence="3">The sequence shown here is derived from an EMBL/GenBank/DDBJ whole genome shotgun (WGS) entry which is preliminary data.</text>
</comment>
<keyword evidence="1" id="KW-0175">Coiled coil</keyword>
<accession>A0ABQ7H0J4</accession>
<proteinExistence type="predicted"/>
<evidence type="ECO:0000313" key="3">
    <source>
        <dbReference type="EMBL" id="KAF5840361.1"/>
    </source>
</evidence>
<gene>
    <name evidence="3" type="ORF">DUNSADRAFT_17059</name>
</gene>
<dbReference type="EMBL" id="MU069516">
    <property type="protein sequence ID" value="KAF5840361.1"/>
    <property type="molecule type" value="Genomic_DNA"/>
</dbReference>
<sequence>MAEEDDELVWGEEPAALEPAKPASAPKHEEVIAELEKQLHAVRKELAAKTVQLKKQEGLLSAAKQREAAAEEAARKQQHAQASAAPTVPAADVEEQIRQGLEAAAAATAEKEAQVQRLALQVAGMEESLHSKEEELEGLRRMAAQQKRALAEALAAVAEHKTTQQASEEASQAMASAVAEEELEALQGELVKARARAELEAHNREAELAGLRQEVQEADAKLEAAVARAQASLNAAWQAEMERAQVVVWWCF</sequence>
<dbReference type="Proteomes" id="UP000815325">
    <property type="component" value="Unassembled WGS sequence"/>
</dbReference>
<evidence type="ECO:0000256" key="1">
    <source>
        <dbReference type="SAM" id="Coils"/>
    </source>
</evidence>
<feature type="compositionally biased region" description="Low complexity" evidence="2">
    <location>
        <begin position="79"/>
        <end position="91"/>
    </location>
</feature>
<feature type="compositionally biased region" description="Basic and acidic residues" evidence="2">
    <location>
        <begin position="64"/>
        <end position="75"/>
    </location>
</feature>
<organism evidence="3 4">
    <name type="scientific">Dunaliella salina</name>
    <name type="common">Green alga</name>
    <name type="synonym">Protococcus salinus</name>
    <dbReference type="NCBI Taxonomy" id="3046"/>
    <lineage>
        <taxon>Eukaryota</taxon>
        <taxon>Viridiplantae</taxon>
        <taxon>Chlorophyta</taxon>
        <taxon>core chlorophytes</taxon>
        <taxon>Chlorophyceae</taxon>
        <taxon>CS clade</taxon>
        <taxon>Chlamydomonadales</taxon>
        <taxon>Dunaliellaceae</taxon>
        <taxon>Dunaliella</taxon>
    </lineage>
</organism>
<evidence type="ECO:0000313" key="4">
    <source>
        <dbReference type="Proteomes" id="UP000815325"/>
    </source>
</evidence>
<reference evidence="3" key="1">
    <citation type="submission" date="2017-08" db="EMBL/GenBank/DDBJ databases">
        <authorList>
            <person name="Polle J.E."/>
            <person name="Barry K."/>
            <person name="Cushman J."/>
            <person name="Schmutz J."/>
            <person name="Tran D."/>
            <person name="Hathwaick L.T."/>
            <person name="Yim W.C."/>
            <person name="Jenkins J."/>
            <person name="Mckie-Krisberg Z.M."/>
            <person name="Prochnik S."/>
            <person name="Lindquist E."/>
            <person name="Dockter R.B."/>
            <person name="Adam C."/>
            <person name="Molina H."/>
            <person name="Bunkerborg J."/>
            <person name="Jin E."/>
            <person name="Buchheim M."/>
            <person name="Magnuson J."/>
        </authorList>
    </citation>
    <scope>NUCLEOTIDE SEQUENCE</scope>
    <source>
        <strain evidence="3">CCAP 19/18</strain>
    </source>
</reference>
<keyword evidence="4" id="KW-1185">Reference proteome</keyword>